<evidence type="ECO:0000256" key="5">
    <source>
        <dbReference type="ARBA" id="ARBA00022723"/>
    </source>
</evidence>
<proteinExistence type="inferred from homology"/>
<evidence type="ECO:0000256" key="4">
    <source>
        <dbReference type="ARBA" id="ARBA00022617"/>
    </source>
</evidence>
<gene>
    <name evidence="18" type="ORF">N7468_006091</name>
</gene>
<dbReference type="PROSITE" id="PS00086">
    <property type="entry name" value="CYTOCHROME_P450"/>
    <property type="match status" value="1"/>
</dbReference>
<dbReference type="Proteomes" id="UP001150941">
    <property type="component" value="Unassembled WGS sequence"/>
</dbReference>
<comment type="subcellular location">
    <subcellularLocation>
        <location evidence="2">Membrane</location>
    </subcellularLocation>
</comment>
<keyword evidence="7 16" id="KW-0408">Iron</keyword>
<dbReference type="GO" id="GO:0016020">
    <property type="term" value="C:membrane"/>
    <property type="evidence" value="ECO:0007669"/>
    <property type="project" value="UniProtKB-SubCell"/>
</dbReference>
<dbReference type="AlphaFoldDB" id="A0A9W9P0N0"/>
<evidence type="ECO:0000256" key="3">
    <source>
        <dbReference type="ARBA" id="ARBA00010617"/>
    </source>
</evidence>
<dbReference type="InterPro" id="IPR017972">
    <property type="entry name" value="Cyt_P450_CS"/>
</dbReference>
<evidence type="ECO:0000256" key="8">
    <source>
        <dbReference type="ARBA" id="ARBA00023033"/>
    </source>
</evidence>
<evidence type="ECO:0000256" key="12">
    <source>
        <dbReference type="ARBA" id="ARBA00066552"/>
    </source>
</evidence>
<reference evidence="18" key="2">
    <citation type="journal article" date="2023" name="IMA Fungus">
        <title>Comparative genomic study of the Penicillium genus elucidates a diverse pangenome and 15 lateral gene transfer events.</title>
        <authorList>
            <person name="Petersen C."/>
            <person name="Sorensen T."/>
            <person name="Nielsen M.R."/>
            <person name="Sondergaard T.E."/>
            <person name="Sorensen J.L."/>
            <person name="Fitzpatrick D.A."/>
            <person name="Frisvad J.C."/>
            <person name="Nielsen K.L."/>
        </authorList>
    </citation>
    <scope>NUCLEOTIDE SEQUENCE</scope>
    <source>
        <strain evidence="18">IBT 19713</strain>
    </source>
</reference>
<keyword evidence="10" id="KW-0325">Glycoprotein</keyword>
<keyword evidence="19" id="KW-1185">Reference proteome</keyword>
<dbReference type="InterPro" id="IPR036396">
    <property type="entry name" value="Cyt_P450_sf"/>
</dbReference>
<evidence type="ECO:0000256" key="14">
    <source>
        <dbReference type="ARBA" id="ARBA00081895"/>
    </source>
</evidence>
<evidence type="ECO:0000313" key="18">
    <source>
        <dbReference type="EMBL" id="KAJ5233135.1"/>
    </source>
</evidence>
<dbReference type="GeneID" id="83202690"/>
<dbReference type="InterPro" id="IPR050121">
    <property type="entry name" value="Cytochrome_P450_monoxygenase"/>
</dbReference>
<keyword evidence="9" id="KW-0472">Membrane</keyword>
<name>A0A9W9P0N0_9EURO</name>
<dbReference type="GO" id="GO:0020037">
    <property type="term" value="F:heme binding"/>
    <property type="evidence" value="ECO:0007669"/>
    <property type="project" value="InterPro"/>
</dbReference>
<feature type="binding site" description="axial binding residue" evidence="16">
    <location>
        <position position="410"/>
    </location>
    <ligand>
        <name>heme</name>
        <dbReference type="ChEBI" id="CHEBI:30413"/>
    </ligand>
    <ligandPart>
        <name>Fe</name>
        <dbReference type="ChEBI" id="CHEBI:18248"/>
    </ligandPart>
</feature>
<organism evidence="18 19">
    <name type="scientific">Penicillium chermesinum</name>
    <dbReference type="NCBI Taxonomy" id="63820"/>
    <lineage>
        <taxon>Eukaryota</taxon>
        <taxon>Fungi</taxon>
        <taxon>Dikarya</taxon>
        <taxon>Ascomycota</taxon>
        <taxon>Pezizomycotina</taxon>
        <taxon>Eurotiomycetes</taxon>
        <taxon>Eurotiomycetidae</taxon>
        <taxon>Eurotiales</taxon>
        <taxon>Aspergillaceae</taxon>
        <taxon>Penicillium</taxon>
    </lineage>
</organism>
<dbReference type="EC" id="1.14.14.92" evidence="12"/>
<keyword evidence="4 16" id="KW-0349">Heme</keyword>
<dbReference type="Pfam" id="PF00067">
    <property type="entry name" value="p450"/>
    <property type="match status" value="1"/>
</dbReference>
<dbReference type="RefSeq" id="XP_058331127.1">
    <property type="nucleotide sequence ID" value="XM_058475387.1"/>
</dbReference>
<evidence type="ECO:0000256" key="17">
    <source>
        <dbReference type="RuleBase" id="RU000461"/>
    </source>
</evidence>
<evidence type="ECO:0000256" key="1">
    <source>
        <dbReference type="ARBA" id="ARBA00001971"/>
    </source>
</evidence>
<evidence type="ECO:0000256" key="9">
    <source>
        <dbReference type="ARBA" id="ARBA00023136"/>
    </source>
</evidence>
<evidence type="ECO:0000256" key="6">
    <source>
        <dbReference type="ARBA" id="ARBA00023002"/>
    </source>
</evidence>
<sequence length="464" mass="52038">ARQGKRFISVDQAHAKYGKLVRIAPAHVSIADDAAINAIYGHGNGFLKADFYDAFVSIRRGLFNTRDRAEHSRKRKIVSHTFSAKSVGQFEQYIHGNIEEFVKQWNRLSDLQANPQTGFASIDALNWFNYLAFDIIGDLAFGAPFGMLKKGQDIAEMRRSPSDPPKYVAAVEVLNRRGEVSATLGCLPSLKPYAKYLPDKFFYQGIEAVENLAGIAIARVNERLKPEVMEKNTRVDLLARLMEGKDGNGNLLGREELTAEALTQLIAGSDTTSNTACAILYWCMRTPGVIPRLQKELDNAIPKDIDVPTHAMVKDIEYLNWVIQETMRIHSTSAMGLAREIPPGNPPVTICGHTFGPGDILSVPSYTIHRSKEIWGPDAEDFVPERWNPDRLTPRQKAAFIPFSHGPRACVGRNVAEMELLVMTATVFRLFEFQMEQDHPMETREGFLRKPLGLRVGMRRRTVV</sequence>
<dbReference type="FunFam" id="1.10.630.10:FF:000053">
    <property type="entry name" value="Cytochrome P450 benzoate 4-monooxygenase"/>
    <property type="match status" value="1"/>
</dbReference>
<feature type="non-terminal residue" evidence="18">
    <location>
        <position position="1"/>
    </location>
</feature>
<reference evidence="18" key="1">
    <citation type="submission" date="2022-11" db="EMBL/GenBank/DDBJ databases">
        <authorList>
            <person name="Petersen C."/>
        </authorList>
    </citation>
    <scope>NUCLEOTIDE SEQUENCE</scope>
    <source>
        <strain evidence="18">IBT 19713</strain>
    </source>
</reference>
<dbReference type="GO" id="GO:0005506">
    <property type="term" value="F:iron ion binding"/>
    <property type="evidence" value="ECO:0007669"/>
    <property type="project" value="InterPro"/>
</dbReference>
<evidence type="ECO:0000256" key="13">
    <source>
        <dbReference type="ARBA" id="ARBA00072826"/>
    </source>
</evidence>
<dbReference type="PANTHER" id="PTHR24305:SF29">
    <property type="entry name" value="BENZOATE-PARA-HYDROXYLASE"/>
    <property type="match status" value="1"/>
</dbReference>
<dbReference type="EMBL" id="JAPQKS010000004">
    <property type="protein sequence ID" value="KAJ5233135.1"/>
    <property type="molecule type" value="Genomic_DNA"/>
</dbReference>
<dbReference type="GO" id="GO:0043386">
    <property type="term" value="P:mycotoxin biosynthetic process"/>
    <property type="evidence" value="ECO:0007669"/>
    <property type="project" value="UniProtKB-ARBA"/>
</dbReference>
<comment type="caution">
    <text evidence="18">The sequence shown here is derived from an EMBL/GenBank/DDBJ whole genome shotgun (WGS) entry which is preliminary data.</text>
</comment>
<dbReference type="GO" id="GO:0018664">
    <property type="term" value="F:benzoate 4-monooxygenase activity"/>
    <property type="evidence" value="ECO:0007669"/>
    <property type="project" value="UniProtKB-EC"/>
</dbReference>
<evidence type="ECO:0000256" key="10">
    <source>
        <dbReference type="ARBA" id="ARBA00023180"/>
    </source>
</evidence>
<dbReference type="CDD" id="cd11061">
    <property type="entry name" value="CYP67-like"/>
    <property type="match status" value="1"/>
</dbReference>
<keyword evidence="8 17" id="KW-0503">Monooxygenase</keyword>
<evidence type="ECO:0000256" key="15">
    <source>
        <dbReference type="ARBA" id="ARBA00082391"/>
    </source>
</evidence>
<evidence type="ECO:0000256" key="2">
    <source>
        <dbReference type="ARBA" id="ARBA00004370"/>
    </source>
</evidence>
<evidence type="ECO:0000256" key="16">
    <source>
        <dbReference type="PIRSR" id="PIRSR602401-1"/>
    </source>
</evidence>
<comment type="cofactor">
    <cofactor evidence="1 16">
        <name>heme</name>
        <dbReference type="ChEBI" id="CHEBI:30413"/>
    </cofactor>
</comment>
<dbReference type="PRINTS" id="PR00385">
    <property type="entry name" value="P450"/>
</dbReference>
<protein>
    <recommendedName>
        <fullName evidence="13">Benzoate 4-monooxygenase bphA</fullName>
        <ecNumber evidence="12">1.14.14.92</ecNumber>
    </recommendedName>
    <alternativeName>
        <fullName evidence="14">Benzoate-para-hydroxylase A</fullName>
    </alternativeName>
    <alternativeName>
        <fullName evidence="15">Cytochrome P450 monooxygenase cyp53A1</fullName>
    </alternativeName>
</protein>
<accession>A0A9W9P0N0</accession>
<evidence type="ECO:0000313" key="19">
    <source>
        <dbReference type="Proteomes" id="UP001150941"/>
    </source>
</evidence>
<keyword evidence="5 16" id="KW-0479">Metal-binding</keyword>
<dbReference type="InterPro" id="IPR002401">
    <property type="entry name" value="Cyt_P450_E_grp-I"/>
</dbReference>
<comment type="similarity">
    <text evidence="3 17">Belongs to the cytochrome P450 family.</text>
</comment>
<dbReference type="OrthoDB" id="1470350at2759"/>
<comment type="catalytic activity">
    <reaction evidence="11">
        <text>benzoate + reduced [NADPH--hemoprotein reductase] + O2 = 4-hydroxybenzoate + oxidized [NADPH--hemoprotein reductase] + H2O + H(+)</text>
        <dbReference type="Rhea" id="RHEA:18033"/>
        <dbReference type="Rhea" id="RHEA-COMP:11964"/>
        <dbReference type="Rhea" id="RHEA-COMP:11965"/>
        <dbReference type="ChEBI" id="CHEBI:15377"/>
        <dbReference type="ChEBI" id="CHEBI:15378"/>
        <dbReference type="ChEBI" id="CHEBI:15379"/>
        <dbReference type="ChEBI" id="CHEBI:16150"/>
        <dbReference type="ChEBI" id="CHEBI:17879"/>
        <dbReference type="ChEBI" id="CHEBI:57618"/>
        <dbReference type="ChEBI" id="CHEBI:58210"/>
        <dbReference type="EC" id="1.14.14.92"/>
    </reaction>
</comment>
<dbReference type="PRINTS" id="PR00463">
    <property type="entry name" value="EP450I"/>
</dbReference>
<dbReference type="PANTHER" id="PTHR24305">
    <property type="entry name" value="CYTOCHROME P450"/>
    <property type="match status" value="1"/>
</dbReference>
<dbReference type="Gene3D" id="1.10.630.10">
    <property type="entry name" value="Cytochrome P450"/>
    <property type="match status" value="1"/>
</dbReference>
<dbReference type="InterPro" id="IPR001128">
    <property type="entry name" value="Cyt_P450"/>
</dbReference>
<dbReference type="SUPFAM" id="SSF48264">
    <property type="entry name" value="Cytochrome P450"/>
    <property type="match status" value="1"/>
</dbReference>
<keyword evidence="6 17" id="KW-0560">Oxidoreductase</keyword>
<evidence type="ECO:0000256" key="11">
    <source>
        <dbReference type="ARBA" id="ARBA00050706"/>
    </source>
</evidence>
<evidence type="ECO:0000256" key="7">
    <source>
        <dbReference type="ARBA" id="ARBA00023004"/>
    </source>
</evidence>